<gene>
    <name evidence="1" type="ORF">METZ01_LOCUS90754</name>
</gene>
<organism evidence="1">
    <name type="scientific">marine metagenome</name>
    <dbReference type="NCBI Taxonomy" id="408172"/>
    <lineage>
        <taxon>unclassified sequences</taxon>
        <taxon>metagenomes</taxon>
        <taxon>ecological metagenomes</taxon>
    </lineage>
</organism>
<proteinExistence type="predicted"/>
<reference evidence="1" key="1">
    <citation type="submission" date="2018-05" db="EMBL/GenBank/DDBJ databases">
        <authorList>
            <person name="Lanie J.A."/>
            <person name="Ng W.-L."/>
            <person name="Kazmierczak K.M."/>
            <person name="Andrzejewski T.M."/>
            <person name="Davidsen T.M."/>
            <person name="Wayne K.J."/>
            <person name="Tettelin H."/>
            <person name="Glass J.I."/>
            <person name="Rusch D."/>
            <person name="Podicherti R."/>
            <person name="Tsui H.-C.T."/>
            <person name="Winkler M.E."/>
        </authorList>
    </citation>
    <scope>NUCLEOTIDE SEQUENCE</scope>
</reference>
<dbReference type="AlphaFoldDB" id="A0A381VC11"/>
<dbReference type="EMBL" id="UINC01008419">
    <property type="protein sequence ID" value="SVA37900.1"/>
    <property type="molecule type" value="Genomic_DNA"/>
</dbReference>
<protein>
    <submittedName>
        <fullName evidence="1">Uncharacterized protein</fullName>
    </submittedName>
</protein>
<evidence type="ECO:0000313" key="1">
    <source>
        <dbReference type="EMBL" id="SVA37900.1"/>
    </source>
</evidence>
<sequence length="194" mass="21963">MFSQGDYVGARDWFQLSIDKDSTYMDGYCGMGWSNGKLGYADTAYQYLHLGKDMTYDDIRFPNQVNLPIEFTAGLVFASSAIGNDSLTIAHSQEFDFKQTQIQVDLGDGSYRWTLKYVLFTSLEYDSKIDAQDVRLAWSMAQYNTSQFAECVSNIRIIRDDADISGVFEPDISTVQGRNKIAKELEKLQLLLSS</sequence>
<name>A0A381VC11_9ZZZZ</name>
<accession>A0A381VC11</accession>